<name>J3PJ77_GAET3</name>
<dbReference type="EMBL" id="GL385410">
    <property type="protein sequence ID" value="EJT68895.1"/>
    <property type="molecule type" value="Genomic_DNA"/>
</dbReference>
<dbReference type="GeneID" id="20354017"/>
<protein>
    <submittedName>
        <fullName evidence="1 2">Uncharacterized protein</fullName>
    </submittedName>
</protein>
<sequence>MVVHMRPRPRSRLRLPSAPAAAASVYHHNRGPVPSRVYETGAGLYGWCGRLAGVVQGSRAAGVAVGEGSPGNLCMFFCLVPLVCI</sequence>
<dbReference type="Proteomes" id="UP000006039">
    <property type="component" value="Unassembled WGS sequence"/>
</dbReference>
<gene>
    <name evidence="2" type="primary">20354017</name>
    <name evidence="1" type="ORF">GGTG_13559</name>
</gene>
<organism evidence="1">
    <name type="scientific">Gaeumannomyces tritici (strain R3-111a-1)</name>
    <name type="common">Wheat and barley take-all root rot fungus</name>
    <name type="synonym">Gaeumannomyces graminis var. tritici</name>
    <dbReference type="NCBI Taxonomy" id="644352"/>
    <lineage>
        <taxon>Eukaryota</taxon>
        <taxon>Fungi</taxon>
        <taxon>Dikarya</taxon>
        <taxon>Ascomycota</taxon>
        <taxon>Pezizomycotina</taxon>
        <taxon>Sordariomycetes</taxon>
        <taxon>Sordariomycetidae</taxon>
        <taxon>Magnaporthales</taxon>
        <taxon>Magnaporthaceae</taxon>
        <taxon>Gaeumannomyces</taxon>
    </lineage>
</organism>
<proteinExistence type="predicted"/>
<evidence type="ECO:0000313" key="2">
    <source>
        <dbReference type="EnsemblFungi" id="EJT68895"/>
    </source>
</evidence>
<accession>J3PJ77</accession>
<evidence type="ECO:0000313" key="1">
    <source>
        <dbReference type="EMBL" id="EJT68895.1"/>
    </source>
</evidence>
<keyword evidence="3" id="KW-1185">Reference proteome</keyword>
<dbReference type="AlphaFoldDB" id="J3PJ77"/>
<dbReference type="HOGENOM" id="CLU_2512750_0_0_1"/>
<reference evidence="1" key="2">
    <citation type="submission" date="2010-07" db="EMBL/GenBank/DDBJ databases">
        <authorList>
            <consortium name="The Broad Institute Genome Sequencing Platform"/>
            <consortium name="Broad Institute Genome Sequencing Center for Infectious Disease"/>
            <person name="Ma L.-J."/>
            <person name="Dead R."/>
            <person name="Young S."/>
            <person name="Zeng Q."/>
            <person name="Koehrsen M."/>
            <person name="Alvarado L."/>
            <person name="Berlin A."/>
            <person name="Chapman S.B."/>
            <person name="Chen Z."/>
            <person name="Freedman E."/>
            <person name="Gellesch M."/>
            <person name="Goldberg J."/>
            <person name="Griggs A."/>
            <person name="Gujja S."/>
            <person name="Heilman E.R."/>
            <person name="Heiman D."/>
            <person name="Hepburn T."/>
            <person name="Howarth C."/>
            <person name="Jen D."/>
            <person name="Larson L."/>
            <person name="Mehta T."/>
            <person name="Neiman D."/>
            <person name="Pearson M."/>
            <person name="Roberts A."/>
            <person name="Saif S."/>
            <person name="Shea T."/>
            <person name="Shenoy N."/>
            <person name="Sisk P."/>
            <person name="Stolte C."/>
            <person name="Sykes S."/>
            <person name="Walk T."/>
            <person name="White J."/>
            <person name="Yandava C."/>
            <person name="Haas B."/>
            <person name="Nusbaum C."/>
            <person name="Birren B."/>
        </authorList>
    </citation>
    <scope>NUCLEOTIDE SEQUENCE</scope>
    <source>
        <strain evidence="1">R3-111a-1</strain>
    </source>
</reference>
<dbReference type="EnsemblFungi" id="EJT68895">
    <property type="protein sequence ID" value="EJT68895"/>
    <property type="gene ID" value="GGTG_13559"/>
</dbReference>
<evidence type="ECO:0000313" key="3">
    <source>
        <dbReference type="Proteomes" id="UP000006039"/>
    </source>
</evidence>
<reference evidence="2" key="4">
    <citation type="journal article" date="2015" name="G3 (Bethesda)">
        <title>Genome sequences of three phytopathogenic species of the Magnaporthaceae family of fungi.</title>
        <authorList>
            <person name="Okagaki L.H."/>
            <person name="Nunes C.C."/>
            <person name="Sailsbery J."/>
            <person name="Clay B."/>
            <person name="Brown D."/>
            <person name="John T."/>
            <person name="Oh Y."/>
            <person name="Young N."/>
            <person name="Fitzgerald M."/>
            <person name="Haas B.J."/>
            <person name="Zeng Q."/>
            <person name="Young S."/>
            <person name="Adiconis X."/>
            <person name="Fan L."/>
            <person name="Levin J.Z."/>
            <person name="Mitchell T.K."/>
            <person name="Okubara P.A."/>
            <person name="Farman M.L."/>
            <person name="Kohn L.M."/>
            <person name="Birren B."/>
            <person name="Ma L.-J."/>
            <person name="Dean R.A."/>
        </authorList>
    </citation>
    <scope>NUCLEOTIDE SEQUENCE</scope>
    <source>
        <strain evidence="2">R3-111a-1</strain>
    </source>
</reference>
<dbReference type="RefSeq" id="XP_009229734.1">
    <property type="nucleotide sequence ID" value="XM_009231470.1"/>
</dbReference>
<reference evidence="3" key="1">
    <citation type="submission" date="2010-07" db="EMBL/GenBank/DDBJ databases">
        <title>The genome sequence of Gaeumannomyces graminis var. tritici strain R3-111a-1.</title>
        <authorList>
            <consortium name="The Broad Institute Genome Sequencing Platform"/>
            <person name="Ma L.-J."/>
            <person name="Dead R."/>
            <person name="Young S."/>
            <person name="Zeng Q."/>
            <person name="Koehrsen M."/>
            <person name="Alvarado L."/>
            <person name="Berlin A."/>
            <person name="Chapman S.B."/>
            <person name="Chen Z."/>
            <person name="Freedman E."/>
            <person name="Gellesch M."/>
            <person name="Goldberg J."/>
            <person name="Griggs A."/>
            <person name="Gujja S."/>
            <person name="Heilman E.R."/>
            <person name="Heiman D."/>
            <person name="Hepburn T."/>
            <person name="Howarth C."/>
            <person name="Jen D."/>
            <person name="Larson L."/>
            <person name="Mehta T."/>
            <person name="Neiman D."/>
            <person name="Pearson M."/>
            <person name="Roberts A."/>
            <person name="Saif S."/>
            <person name="Shea T."/>
            <person name="Shenoy N."/>
            <person name="Sisk P."/>
            <person name="Stolte C."/>
            <person name="Sykes S."/>
            <person name="Walk T."/>
            <person name="White J."/>
            <person name="Yandava C."/>
            <person name="Haas B."/>
            <person name="Nusbaum C."/>
            <person name="Birren B."/>
        </authorList>
    </citation>
    <scope>NUCLEOTIDE SEQUENCE [LARGE SCALE GENOMIC DNA]</scope>
    <source>
        <strain evidence="3">R3-111a-1</strain>
    </source>
</reference>
<reference evidence="2" key="5">
    <citation type="submission" date="2018-04" db="UniProtKB">
        <authorList>
            <consortium name="EnsemblFungi"/>
        </authorList>
    </citation>
    <scope>IDENTIFICATION</scope>
    <source>
        <strain evidence="2">R3-111a-1</strain>
    </source>
</reference>
<dbReference type="VEuPathDB" id="FungiDB:GGTG_13559"/>
<reference evidence="1" key="3">
    <citation type="submission" date="2010-09" db="EMBL/GenBank/DDBJ databases">
        <title>Annotation of Gaeumannomyces graminis var. tritici R3-111a-1.</title>
        <authorList>
            <consortium name="The Broad Institute Genome Sequencing Platform"/>
            <person name="Ma L.-J."/>
            <person name="Dead R."/>
            <person name="Young S.K."/>
            <person name="Zeng Q."/>
            <person name="Gargeya S."/>
            <person name="Fitzgerald M."/>
            <person name="Haas B."/>
            <person name="Abouelleil A."/>
            <person name="Alvarado L."/>
            <person name="Arachchi H.M."/>
            <person name="Berlin A."/>
            <person name="Brown A."/>
            <person name="Chapman S.B."/>
            <person name="Chen Z."/>
            <person name="Dunbar C."/>
            <person name="Freedman E."/>
            <person name="Gearin G."/>
            <person name="Gellesch M."/>
            <person name="Goldberg J."/>
            <person name="Griggs A."/>
            <person name="Gujja S."/>
            <person name="Heiman D."/>
            <person name="Howarth C."/>
            <person name="Larson L."/>
            <person name="Lui A."/>
            <person name="MacDonald P.J.P."/>
            <person name="Mehta T."/>
            <person name="Montmayeur A."/>
            <person name="Murphy C."/>
            <person name="Neiman D."/>
            <person name="Pearson M."/>
            <person name="Priest M."/>
            <person name="Roberts A."/>
            <person name="Saif S."/>
            <person name="Shea T."/>
            <person name="Shenoy N."/>
            <person name="Sisk P."/>
            <person name="Stolte C."/>
            <person name="Sykes S."/>
            <person name="Yandava C."/>
            <person name="Wortman J."/>
            <person name="Nusbaum C."/>
            <person name="Birren B."/>
        </authorList>
    </citation>
    <scope>NUCLEOTIDE SEQUENCE</scope>
    <source>
        <strain evidence="1">R3-111a-1</strain>
    </source>
</reference>